<keyword evidence="1" id="KW-0472">Membrane</keyword>
<dbReference type="SUPFAM" id="SSF53300">
    <property type="entry name" value="vWA-like"/>
    <property type="match status" value="1"/>
</dbReference>
<protein>
    <recommendedName>
        <fullName evidence="4">VWA domain-containing protein</fullName>
    </recommendedName>
</protein>
<evidence type="ECO:0000256" key="1">
    <source>
        <dbReference type="SAM" id="Phobius"/>
    </source>
</evidence>
<dbReference type="EMBL" id="SRLE01000007">
    <property type="protein sequence ID" value="TGD73574.1"/>
    <property type="molecule type" value="Genomic_DNA"/>
</dbReference>
<keyword evidence="3" id="KW-1185">Reference proteome</keyword>
<evidence type="ECO:0008006" key="4">
    <source>
        <dbReference type="Google" id="ProtNLM"/>
    </source>
</evidence>
<feature type="transmembrane region" description="Helical" evidence="1">
    <location>
        <begin position="414"/>
        <end position="434"/>
    </location>
</feature>
<dbReference type="OrthoDB" id="798937at2"/>
<dbReference type="AlphaFoldDB" id="A0A4Z0M2A7"/>
<reference evidence="2 3" key="1">
    <citation type="submission" date="2019-04" db="EMBL/GenBank/DDBJ databases">
        <title>Taxonomy of novel Haliea sp. from mangrove soil of West Coast of India.</title>
        <authorList>
            <person name="Verma A."/>
            <person name="Kumar P."/>
            <person name="Krishnamurthi S."/>
        </authorList>
    </citation>
    <scope>NUCLEOTIDE SEQUENCE [LARGE SCALE GENOMIC DNA]</scope>
    <source>
        <strain evidence="2 3">SAOS-164</strain>
    </source>
</reference>
<dbReference type="InterPro" id="IPR036465">
    <property type="entry name" value="vWFA_dom_sf"/>
</dbReference>
<dbReference type="Gene3D" id="3.40.50.410">
    <property type="entry name" value="von Willebrand factor, type A domain"/>
    <property type="match status" value="1"/>
</dbReference>
<keyword evidence="1" id="KW-1133">Transmembrane helix</keyword>
<keyword evidence="1" id="KW-0812">Transmembrane</keyword>
<proteinExistence type="predicted"/>
<dbReference type="RefSeq" id="WP_135443864.1">
    <property type="nucleotide sequence ID" value="NZ_SRLE01000007.1"/>
</dbReference>
<gene>
    <name evidence="2" type="ORF">E4634_11150</name>
</gene>
<evidence type="ECO:0000313" key="3">
    <source>
        <dbReference type="Proteomes" id="UP000298050"/>
    </source>
</evidence>
<name>A0A4Z0M2A7_9GAMM</name>
<organism evidence="2 3">
    <name type="scientific">Mangrovimicrobium sediminis</name>
    <dbReference type="NCBI Taxonomy" id="2562682"/>
    <lineage>
        <taxon>Bacteria</taxon>
        <taxon>Pseudomonadati</taxon>
        <taxon>Pseudomonadota</taxon>
        <taxon>Gammaproteobacteria</taxon>
        <taxon>Cellvibrionales</taxon>
        <taxon>Halieaceae</taxon>
        <taxon>Mangrovimicrobium</taxon>
    </lineage>
</organism>
<comment type="caution">
    <text evidence="2">The sequence shown here is derived from an EMBL/GenBank/DDBJ whole genome shotgun (WGS) entry which is preliminary data.</text>
</comment>
<sequence>MPQQPSTPQPAAPELRVLVDTGSGGGAGDIADLRREALDLLASLLPEGARVGVWSYGDQVATLMPPAVVDRAWRSRLRDLIPAVQATGARADLPAALSAALDIPAQEGSRLSLLLLSSTPVAVADSPMINAGATRDLLADTLPVLAGSAIALHSIALSPQADRGLLEGLAWGSGGLALRAQAPEEVPLALLEILDRALPLAQLPLRGDVFHVDPHVEAFTALLIGPAGGAVELVAPDGTRFLPQTTTAEVTWARHESLLLARVPGPLAGDWQLRASGAQARRISVESPLRLQVDALPATLAAGQQGELALRVVRPDAAPGDDTELPDYAIDLALSGPRGFSASVDLSTAGAPDPDGLIRVALPVLPEPGRYRLLLRLAAAGAERELPLSLEVRPASDPTLVTRALSAPPDNLRLPMLTLAGAAVLALGALWLVLRRRQRDKLDTWRRRARRLQGENSRSA</sequence>
<dbReference type="Proteomes" id="UP000298050">
    <property type="component" value="Unassembled WGS sequence"/>
</dbReference>
<evidence type="ECO:0000313" key="2">
    <source>
        <dbReference type="EMBL" id="TGD73574.1"/>
    </source>
</evidence>
<accession>A0A4Z0M2A7</accession>